<evidence type="ECO:0000313" key="4">
    <source>
        <dbReference type="EMBL" id="MBN9670630.1"/>
    </source>
</evidence>
<dbReference type="AlphaFoldDB" id="A0A939EF30"/>
<dbReference type="GO" id="GO:0016747">
    <property type="term" value="F:acyltransferase activity, transferring groups other than amino-acyl groups"/>
    <property type="evidence" value="ECO:0007669"/>
    <property type="project" value="InterPro"/>
</dbReference>
<reference evidence="4" key="1">
    <citation type="submission" date="2020-12" db="EMBL/GenBank/DDBJ databases">
        <title>Oil enriched cultivation method for isolating marine PHA-producing bacteria.</title>
        <authorList>
            <person name="Zheng W."/>
            <person name="Yu S."/>
            <person name="Huang Y."/>
        </authorList>
    </citation>
    <scope>NUCLEOTIDE SEQUENCE</scope>
    <source>
        <strain evidence="4">SY-2-12</strain>
    </source>
</reference>
<dbReference type="SUPFAM" id="SSF55729">
    <property type="entry name" value="Acyl-CoA N-acyltransferases (Nat)"/>
    <property type="match status" value="1"/>
</dbReference>
<accession>A0A939EF30</accession>
<dbReference type="CDD" id="cd04301">
    <property type="entry name" value="NAT_SF"/>
    <property type="match status" value="1"/>
</dbReference>
<protein>
    <submittedName>
        <fullName evidence="4">GNAT family N-acetyltransferase</fullName>
    </submittedName>
</protein>
<dbReference type="InterPro" id="IPR016181">
    <property type="entry name" value="Acyl_CoA_acyltransferase"/>
</dbReference>
<keyword evidence="2" id="KW-0012">Acyltransferase</keyword>
<keyword evidence="1" id="KW-0808">Transferase</keyword>
<feature type="domain" description="N-acetyltransferase" evidence="3">
    <location>
        <begin position="7"/>
        <end position="160"/>
    </location>
</feature>
<dbReference type="EMBL" id="JAEKJZ010000001">
    <property type="protein sequence ID" value="MBN9670630.1"/>
    <property type="molecule type" value="Genomic_DNA"/>
</dbReference>
<dbReference type="PANTHER" id="PTHR43877:SF1">
    <property type="entry name" value="ACETYLTRANSFERASE"/>
    <property type="match status" value="1"/>
</dbReference>
<dbReference type="InterPro" id="IPR000182">
    <property type="entry name" value="GNAT_dom"/>
</dbReference>
<evidence type="ECO:0000313" key="5">
    <source>
        <dbReference type="Proteomes" id="UP000664096"/>
    </source>
</evidence>
<dbReference type="Pfam" id="PF13673">
    <property type="entry name" value="Acetyltransf_10"/>
    <property type="match status" value="1"/>
</dbReference>
<evidence type="ECO:0000256" key="2">
    <source>
        <dbReference type="ARBA" id="ARBA00023315"/>
    </source>
</evidence>
<comment type="caution">
    <text evidence="4">The sequence shown here is derived from an EMBL/GenBank/DDBJ whole genome shotgun (WGS) entry which is preliminary data.</text>
</comment>
<dbReference type="PROSITE" id="PS51186">
    <property type="entry name" value="GNAT"/>
    <property type="match status" value="1"/>
</dbReference>
<sequence>METSDRITYRRSTADDAEAVFALVGASVRTLSPDPYPREVVATWMAGRASDDYLEDCRNQQIWIAELGSVPIGFAHGVPGELKRLFVDADHAGRGVGAALLERALRDTTPDGHGIVKIEATLNAAPFYEKWGFKEVGRSVFPGRDEGLPQIDVIVMSNDR</sequence>
<name>A0A939EF30_9HYPH</name>
<evidence type="ECO:0000256" key="1">
    <source>
        <dbReference type="ARBA" id="ARBA00022679"/>
    </source>
</evidence>
<gene>
    <name evidence="4" type="ORF">JF539_09805</name>
</gene>
<dbReference type="PANTHER" id="PTHR43877">
    <property type="entry name" value="AMINOALKYLPHOSPHONATE N-ACETYLTRANSFERASE-RELATED-RELATED"/>
    <property type="match status" value="1"/>
</dbReference>
<organism evidence="4 5">
    <name type="scientific">Roseibium aggregatum</name>
    <dbReference type="NCBI Taxonomy" id="187304"/>
    <lineage>
        <taxon>Bacteria</taxon>
        <taxon>Pseudomonadati</taxon>
        <taxon>Pseudomonadota</taxon>
        <taxon>Alphaproteobacteria</taxon>
        <taxon>Hyphomicrobiales</taxon>
        <taxon>Stappiaceae</taxon>
        <taxon>Roseibium</taxon>
    </lineage>
</organism>
<evidence type="ECO:0000259" key="3">
    <source>
        <dbReference type="PROSITE" id="PS51186"/>
    </source>
</evidence>
<proteinExistence type="predicted"/>
<dbReference type="Gene3D" id="3.40.630.30">
    <property type="match status" value="1"/>
</dbReference>
<dbReference type="InterPro" id="IPR050832">
    <property type="entry name" value="Bact_Acetyltransf"/>
</dbReference>
<dbReference type="Proteomes" id="UP000664096">
    <property type="component" value="Unassembled WGS sequence"/>
</dbReference>
<dbReference type="RefSeq" id="WP_207140100.1">
    <property type="nucleotide sequence ID" value="NZ_JAEKJZ010000001.1"/>
</dbReference>